<protein>
    <submittedName>
        <fullName evidence="1">Uncharacterized protein</fullName>
    </submittedName>
</protein>
<dbReference type="EMBL" id="JXTB01000028">
    <property type="protein sequence ID" value="PON74496.1"/>
    <property type="molecule type" value="Genomic_DNA"/>
</dbReference>
<evidence type="ECO:0000313" key="2">
    <source>
        <dbReference type="Proteomes" id="UP000237105"/>
    </source>
</evidence>
<dbReference type="AlphaFoldDB" id="A0A2P5DMI6"/>
<comment type="caution">
    <text evidence="1">The sequence shown here is derived from an EMBL/GenBank/DDBJ whole genome shotgun (WGS) entry which is preliminary data.</text>
</comment>
<sequence>MSRQVGINMQTGIKERARKGFRLPESSLVLILEYGDPNKRKENCGEFPFLYRLLISLAE</sequence>
<keyword evidence="2" id="KW-1185">Reference proteome</keyword>
<gene>
    <name evidence="1" type="ORF">PanWU01x14_049030</name>
</gene>
<name>A0A2P5DMI6_PARAD</name>
<accession>A0A2P5DMI6</accession>
<organism evidence="1 2">
    <name type="scientific">Parasponia andersonii</name>
    <name type="common">Sponia andersonii</name>
    <dbReference type="NCBI Taxonomy" id="3476"/>
    <lineage>
        <taxon>Eukaryota</taxon>
        <taxon>Viridiplantae</taxon>
        <taxon>Streptophyta</taxon>
        <taxon>Embryophyta</taxon>
        <taxon>Tracheophyta</taxon>
        <taxon>Spermatophyta</taxon>
        <taxon>Magnoliopsida</taxon>
        <taxon>eudicotyledons</taxon>
        <taxon>Gunneridae</taxon>
        <taxon>Pentapetalae</taxon>
        <taxon>rosids</taxon>
        <taxon>fabids</taxon>
        <taxon>Rosales</taxon>
        <taxon>Cannabaceae</taxon>
        <taxon>Parasponia</taxon>
    </lineage>
</organism>
<proteinExistence type="predicted"/>
<reference evidence="2" key="1">
    <citation type="submission" date="2016-06" db="EMBL/GenBank/DDBJ databases">
        <title>Parallel loss of symbiosis genes in relatives of nitrogen-fixing non-legume Parasponia.</title>
        <authorList>
            <person name="Van Velzen R."/>
            <person name="Holmer R."/>
            <person name="Bu F."/>
            <person name="Rutten L."/>
            <person name="Van Zeijl A."/>
            <person name="Liu W."/>
            <person name="Santuari L."/>
            <person name="Cao Q."/>
            <person name="Sharma T."/>
            <person name="Shen D."/>
            <person name="Roswanjaya Y."/>
            <person name="Wardhani T."/>
            <person name="Kalhor M.S."/>
            <person name="Jansen J."/>
            <person name="Van den Hoogen J."/>
            <person name="Gungor B."/>
            <person name="Hartog M."/>
            <person name="Hontelez J."/>
            <person name="Verver J."/>
            <person name="Yang W.-C."/>
            <person name="Schijlen E."/>
            <person name="Repin R."/>
            <person name="Schilthuizen M."/>
            <person name="Schranz E."/>
            <person name="Heidstra R."/>
            <person name="Miyata K."/>
            <person name="Fedorova E."/>
            <person name="Kohlen W."/>
            <person name="Bisseling T."/>
            <person name="Smit S."/>
            <person name="Geurts R."/>
        </authorList>
    </citation>
    <scope>NUCLEOTIDE SEQUENCE [LARGE SCALE GENOMIC DNA]</scope>
    <source>
        <strain evidence="2">cv. WU1-14</strain>
    </source>
</reference>
<dbReference type="Proteomes" id="UP000237105">
    <property type="component" value="Unassembled WGS sequence"/>
</dbReference>
<evidence type="ECO:0000313" key="1">
    <source>
        <dbReference type="EMBL" id="PON74496.1"/>
    </source>
</evidence>